<keyword evidence="1" id="KW-1133">Transmembrane helix</keyword>
<name>A0A3E4KYS2_9BACE</name>
<keyword evidence="5" id="KW-1185">Reference proteome</keyword>
<evidence type="ECO:0000313" key="5">
    <source>
        <dbReference type="Proteomes" id="UP000291191"/>
    </source>
</evidence>
<dbReference type="EMBL" id="QRQM01000003">
    <property type="protein sequence ID" value="RHN09435.1"/>
    <property type="molecule type" value="Genomic_DNA"/>
</dbReference>
<evidence type="ECO:0000313" key="2">
    <source>
        <dbReference type="EMBL" id="RHN09435.1"/>
    </source>
</evidence>
<keyword evidence="1" id="KW-0812">Transmembrane</keyword>
<proteinExistence type="predicted"/>
<sequence length="211" mass="23777">MEPITLALLAVGASVTYIIKVAIKNYNTAQQLRDIINKHTNYIDATYEPHGNDLQMAAACTESLNRNFKGEDILSCWNKMSIDERKQKVITLTKEAASIMGVEVNNIVFDESTTRYGSYSPNGTIYFSEPFLACDSQGEIIRTIYHELKHGTQEKAIQAGTNNPYGYDTPTLVVWVENNLKYENGDQDFLFYYGQQIEVDARGFAQSVFQG</sequence>
<reference evidence="3 5" key="2">
    <citation type="journal article" date="2019" name="Science, e1252229">
        <title>Invertible promoters mediate bacterial phase variation, antibiotic resistance, and host adaptation in the gut.</title>
        <authorList>
            <person name="Jiang X."/>
            <person name="Hall A.B."/>
            <person name="Arthur T.D."/>
            <person name="Plichta D.R."/>
            <person name="Covington C.T."/>
            <person name="Poyet M."/>
            <person name="Crothers J."/>
            <person name="Moses P.L."/>
            <person name="Tolonen A.C."/>
            <person name="Vlamakis H."/>
            <person name="Alm E.J."/>
            <person name="Xavier R.J."/>
        </authorList>
    </citation>
    <scope>NUCLEOTIDE SEQUENCE [LARGE SCALE GENOMIC DNA]</scope>
    <source>
        <strain evidence="3">Bf_0095</strain>
        <strain evidence="5">bf_0095</strain>
    </source>
</reference>
<dbReference type="Gene3D" id="3.30.2010.10">
    <property type="entry name" value="Metalloproteases ('zincins'), catalytic domain"/>
    <property type="match status" value="1"/>
</dbReference>
<evidence type="ECO:0000313" key="4">
    <source>
        <dbReference type="Proteomes" id="UP000286003"/>
    </source>
</evidence>
<comment type="caution">
    <text evidence="3">The sequence shown here is derived from an EMBL/GenBank/DDBJ whole genome shotgun (WGS) entry which is preliminary data.</text>
</comment>
<evidence type="ECO:0000313" key="3">
    <source>
        <dbReference type="EMBL" id="RYT81451.1"/>
    </source>
</evidence>
<evidence type="ECO:0000256" key="1">
    <source>
        <dbReference type="SAM" id="Phobius"/>
    </source>
</evidence>
<protein>
    <submittedName>
        <fullName evidence="3">M48 family peptidase</fullName>
    </submittedName>
</protein>
<dbReference type="EMBL" id="RCXO01000006">
    <property type="protein sequence ID" value="RYT81451.1"/>
    <property type="molecule type" value="Genomic_DNA"/>
</dbReference>
<organism evidence="3 5">
    <name type="scientific">Bacteroides intestinalis</name>
    <dbReference type="NCBI Taxonomy" id="329854"/>
    <lineage>
        <taxon>Bacteria</taxon>
        <taxon>Pseudomonadati</taxon>
        <taxon>Bacteroidota</taxon>
        <taxon>Bacteroidia</taxon>
        <taxon>Bacteroidales</taxon>
        <taxon>Bacteroidaceae</taxon>
        <taxon>Bacteroides</taxon>
    </lineage>
</organism>
<dbReference type="Proteomes" id="UP000291191">
    <property type="component" value="Unassembled WGS sequence"/>
</dbReference>
<feature type="transmembrane region" description="Helical" evidence="1">
    <location>
        <begin position="6"/>
        <end position="23"/>
    </location>
</feature>
<dbReference type="RefSeq" id="WP_117706864.1">
    <property type="nucleotide sequence ID" value="NZ_JAQCXL010000002.1"/>
</dbReference>
<gene>
    <name evidence="2" type="ORF">DWZ32_03275</name>
    <name evidence="3" type="ORF">EAJ06_07150</name>
</gene>
<accession>A0A3E4KYS2</accession>
<reference evidence="2 4" key="1">
    <citation type="submission" date="2018-08" db="EMBL/GenBank/DDBJ databases">
        <title>A genome reference for cultivated species of the human gut microbiota.</title>
        <authorList>
            <person name="Zou Y."/>
            <person name="Xue W."/>
            <person name="Luo G."/>
        </authorList>
    </citation>
    <scope>NUCLEOTIDE SEQUENCE [LARGE SCALE GENOMIC DNA]</scope>
    <source>
        <strain evidence="2 4">AF31-23</strain>
    </source>
</reference>
<dbReference type="AlphaFoldDB" id="A0A3E4KYS2"/>
<dbReference type="Proteomes" id="UP000286003">
    <property type="component" value="Unassembled WGS sequence"/>
</dbReference>
<keyword evidence="1" id="KW-0472">Membrane</keyword>